<dbReference type="InterPro" id="IPR010368">
    <property type="entry name" value="Com_YlbF"/>
</dbReference>
<reference evidence="1 2" key="1">
    <citation type="submission" date="2016-10" db="EMBL/GenBank/DDBJ databases">
        <authorList>
            <person name="de Groot N.N."/>
        </authorList>
    </citation>
    <scope>NUCLEOTIDE SEQUENCE [LARGE SCALE GENOMIC DNA]</scope>
    <source>
        <strain evidence="1 2">DSM 15827</strain>
    </source>
</reference>
<dbReference type="STRING" id="137733.SAMN05421767_1128"/>
<dbReference type="InterPro" id="IPR052767">
    <property type="entry name" value="Bact_com_dev_regulator"/>
</dbReference>
<dbReference type="PANTHER" id="PTHR38448:SF1">
    <property type="entry name" value="YLBF FAMILY REGULATOR"/>
    <property type="match status" value="1"/>
</dbReference>
<dbReference type="EMBL" id="FOGF01000012">
    <property type="protein sequence ID" value="SEQ94853.1"/>
    <property type="molecule type" value="Genomic_DNA"/>
</dbReference>
<proteinExistence type="predicted"/>
<dbReference type="PANTHER" id="PTHR38448">
    <property type="entry name" value="REGULATORY PROTEIN YLBF-RELATED"/>
    <property type="match status" value="1"/>
</dbReference>
<dbReference type="PIRSF" id="PIRSF021287">
    <property type="entry name" value="Biofilm_formation_YmcA"/>
    <property type="match status" value="1"/>
</dbReference>
<dbReference type="InterPro" id="IPR016783">
    <property type="entry name" value="Biofilm_formation_YmcA"/>
</dbReference>
<gene>
    <name evidence="1" type="ORF">SAMN05421767_1128</name>
</gene>
<evidence type="ECO:0000313" key="2">
    <source>
        <dbReference type="Proteomes" id="UP000198556"/>
    </source>
</evidence>
<keyword evidence="2" id="KW-1185">Reference proteome</keyword>
<evidence type="ECO:0000313" key="1">
    <source>
        <dbReference type="EMBL" id="SEQ94853.1"/>
    </source>
</evidence>
<dbReference type="Proteomes" id="UP000198556">
    <property type="component" value="Unassembled WGS sequence"/>
</dbReference>
<dbReference type="SUPFAM" id="SSF158622">
    <property type="entry name" value="YheA/YmcA-like"/>
    <property type="match status" value="1"/>
</dbReference>
<dbReference type="InterPro" id="IPR023378">
    <property type="entry name" value="YheA/YmcA-like_dom_sf"/>
</dbReference>
<dbReference type="OrthoDB" id="2167788at2"/>
<sequence length="125" mass="14887">MFEDFIIPNEVAQELDGLLEMLDAIPEIKRFKAIEKAVKENHYLHDTEELIKDKQKEAAHLAHYGKWEAKKVIDREIDQLRQELEENVTVTQYRQALREVNQILQQVMDQLYEEVVRPIDENQID</sequence>
<organism evidence="1 2">
    <name type="scientific">Granulicatella balaenopterae</name>
    <dbReference type="NCBI Taxonomy" id="137733"/>
    <lineage>
        <taxon>Bacteria</taxon>
        <taxon>Bacillati</taxon>
        <taxon>Bacillota</taxon>
        <taxon>Bacilli</taxon>
        <taxon>Lactobacillales</taxon>
        <taxon>Carnobacteriaceae</taxon>
        <taxon>Granulicatella</taxon>
    </lineage>
</organism>
<dbReference type="Gene3D" id="1.20.1500.10">
    <property type="entry name" value="YheA/YmcA-like"/>
    <property type="match status" value="1"/>
</dbReference>
<dbReference type="RefSeq" id="WP_089746422.1">
    <property type="nucleotide sequence ID" value="NZ_FOGF01000012.1"/>
</dbReference>
<protein>
    <submittedName>
        <fullName evidence="1">Cell fate regulator YmcA, YheA/YmcA/DUF963 family (Controls sporulation, competence, biofilm development)</fullName>
    </submittedName>
</protein>
<dbReference type="AlphaFoldDB" id="A0A1H9K7F6"/>
<accession>A0A1H9K7F6</accession>
<name>A0A1H9K7F6_9LACT</name>
<dbReference type="Pfam" id="PF06133">
    <property type="entry name" value="Com_YlbF"/>
    <property type="match status" value="1"/>
</dbReference>